<feature type="chain" id="PRO_5011547109" evidence="2">
    <location>
        <begin position="21"/>
        <end position="929"/>
    </location>
</feature>
<gene>
    <name evidence="4" type="ORF">SAMN05444338_108177</name>
</gene>
<reference evidence="5" key="1">
    <citation type="submission" date="2016-10" db="EMBL/GenBank/DDBJ databases">
        <authorList>
            <person name="Varghese N."/>
            <person name="Submissions S."/>
        </authorList>
    </citation>
    <scope>NUCLEOTIDE SEQUENCE [LARGE SCALE GENOMIC DNA]</scope>
    <source>
        <strain evidence="5">DSM 15718</strain>
    </source>
</reference>
<dbReference type="NCBIfam" id="TIGR04131">
    <property type="entry name" value="Bac_Flav_CTERM"/>
    <property type="match status" value="1"/>
</dbReference>
<feature type="region of interest" description="Disordered" evidence="1">
    <location>
        <begin position="122"/>
        <end position="141"/>
    </location>
</feature>
<evidence type="ECO:0000256" key="1">
    <source>
        <dbReference type="SAM" id="MobiDB-lite"/>
    </source>
</evidence>
<dbReference type="RefSeq" id="WP_091432512.1">
    <property type="nucleotide sequence ID" value="NZ_FNMV01000008.1"/>
</dbReference>
<keyword evidence="2" id="KW-0732">Signal</keyword>
<evidence type="ECO:0000313" key="4">
    <source>
        <dbReference type="EMBL" id="SDX27084.1"/>
    </source>
</evidence>
<dbReference type="PROSITE" id="PS50093">
    <property type="entry name" value="PKD"/>
    <property type="match status" value="1"/>
</dbReference>
<proteinExistence type="predicted"/>
<dbReference type="Pfam" id="PF18911">
    <property type="entry name" value="PKD_4"/>
    <property type="match status" value="1"/>
</dbReference>
<dbReference type="Gene3D" id="2.60.40.10">
    <property type="entry name" value="Immunoglobulins"/>
    <property type="match status" value="1"/>
</dbReference>
<name>A0A1H3AD26_9FLAO</name>
<dbReference type="Pfam" id="PF13585">
    <property type="entry name" value="CHU_C"/>
    <property type="match status" value="1"/>
</dbReference>
<feature type="signal peptide" evidence="2">
    <location>
        <begin position="1"/>
        <end position="20"/>
    </location>
</feature>
<keyword evidence="5" id="KW-1185">Reference proteome</keyword>
<dbReference type="STRING" id="229203.SAMN05444338_108177"/>
<dbReference type="AlphaFoldDB" id="A0A1H3AD26"/>
<evidence type="ECO:0000259" key="3">
    <source>
        <dbReference type="PROSITE" id="PS50093"/>
    </source>
</evidence>
<dbReference type="SUPFAM" id="SSF49299">
    <property type="entry name" value="PKD domain"/>
    <property type="match status" value="1"/>
</dbReference>
<dbReference type="InterPro" id="IPR000601">
    <property type="entry name" value="PKD_dom"/>
</dbReference>
<dbReference type="SUPFAM" id="SSF50969">
    <property type="entry name" value="YVTN repeat-like/Quinoprotein amine dehydrogenase"/>
    <property type="match status" value="1"/>
</dbReference>
<dbReference type="InterPro" id="IPR011044">
    <property type="entry name" value="Quino_amine_DH_bsu"/>
</dbReference>
<organism evidence="4 5">
    <name type="scientific">Flavobacterium degerlachei</name>
    <dbReference type="NCBI Taxonomy" id="229203"/>
    <lineage>
        <taxon>Bacteria</taxon>
        <taxon>Pseudomonadati</taxon>
        <taxon>Bacteroidota</taxon>
        <taxon>Flavobacteriia</taxon>
        <taxon>Flavobacteriales</taxon>
        <taxon>Flavobacteriaceae</taxon>
        <taxon>Flavobacterium</taxon>
    </lineage>
</organism>
<dbReference type="InterPro" id="IPR026341">
    <property type="entry name" value="T9SS_type_B"/>
</dbReference>
<evidence type="ECO:0000313" key="5">
    <source>
        <dbReference type="Proteomes" id="UP000198569"/>
    </source>
</evidence>
<feature type="domain" description="PKD" evidence="3">
    <location>
        <begin position="450"/>
        <end position="478"/>
    </location>
</feature>
<dbReference type="CDD" id="cd00146">
    <property type="entry name" value="PKD"/>
    <property type="match status" value="1"/>
</dbReference>
<protein>
    <submittedName>
        <fullName evidence="4">Gliding motility-associated C-terminal domain-containing protein</fullName>
    </submittedName>
</protein>
<accession>A0A1H3AD26</accession>
<dbReference type="EMBL" id="FNMV01000008">
    <property type="protein sequence ID" value="SDX27084.1"/>
    <property type="molecule type" value="Genomic_DNA"/>
</dbReference>
<dbReference type="InterPro" id="IPR035986">
    <property type="entry name" value="PKD_dom_sf"/>
</dbReference>
<dbReference type="InterPro" id="IPR013783">
    <property type="entry name" value="Ig-like_fold"/>
</dbReference>
<evidence type="ECO:0000256" key="2">
    <source>
        <dbReference type="SAM" id="SignalP"/>
    </source>
</evidence>
<sequence>MKTIAFFVLLLFLITTPLFAQKEAAIWYFGYNAGLDFNSGSPIALTDGELKTNEGCATISDKDGKLLFYTDGSYVYNKNHQIMANGTGLLGNNSSTQSAIIVPKPRNPYVYYIFTVDEPTDLNTDDNQSNDRDPPNSGLNYSQVDMRLNNGLGDVLSTEKNIHLVTYNPNDSEEPKYKCSEKITAVQHGDGISFWVITHFIDKFYSFKIDTQGVNRNPVRTTTDLNIPIAGYLANAIGYLKASPNGKKIAIANNATRRTNVAGPRNQNIRNTGNVSLYDFNALTGVVSNEIRLLNNSNPYGVEFSSKTKKLYVTDNHFDSTGETITESDLIQFDLKSSNIPSSKTIIQTSASFISGALQLAIDEKIYRAGYFTSGSTRSKLSVISNPELDGTNCNYMQNAIDLKSASAQQGLPPFITSLFLYSFQYEFNCLGDSTHFYINTVEQIDSVIWDFGDGTTSTELDAYHIYQNIGDYTVTLTKIVNGETRDPIEKLVTIYETPIISTTPHKLIQCDTQDTNPTDGLSIFNLELANDAICLGNKEYEVFYYHNVGEAENDLNNTESIAPIYRNQQADEIIYAKVTQPNSSCYNMGSIILHANENISLLPDPMHACDLGEGLALFDLEQQKNKIKTELNLPSDVRLFFYSNEGDAALGQNELENQYTSASKTIFIRAENDEGCYGTGQFNLIVEPSPKIEKFEERIICEGSNLSIILDSGIKLPALTTDYTYLWSTTQTTPSIEVTEEGEYTVVVTNKSGCSETRTCNVTLSYLAKIQNVVVHDLVPANYVSIDVTNPDDYNYMIQFENGTTTVFQNSSLFINVPGGFHEFIIENKDGCGLVRRSFAVLEAAAFFTPNGDGVNDYWNLKGLNKTIYKNAKLYIFDRYGKLLKQLNPAGIGWDGNYNGHPLPSDDYWFTIQLEDDRKAKGHFSLKR</sequence>
<dbReference type="Proteomes" id="UP000198569">
    <property type="component" value="Unassembled WGS sequence"/>
</dbReference>
<dbReference type="OrthoDB" id="9765926at2"/>